<name>A0A4Y2CB30_ARAVE</name>
<sequence>MEIMHTYTFRIFFNSLGTPHDFFCHPPVCSSFFYTPFSSPIGPSADGIRILQPPFAPLSLQITAKVPILRRTQWPGLFHCLPSMKMSASGREGGLDGNARWVIQVARAGKLLGKEEEEKICKNLEEKVRGGGMVMDQLQSPVSSS</sequence>
<reference evidence="1 2" key="1">
    <citation type="journal article" date="2019" name="Sci. Rep.">
        <title>Orb-weaving spider Araneus ventricosus genome elucidates the spidroin gene catalogue.</title>
        <authorList>
            <person name="Kono N."/>
            <person name="Nakamura H."/>
            <person name="Ohtoshi R."/>
            <person name="Moran D.A.P."/>
            <person name="Shinohara A."/>
            <person name="Yoshida Y."/>
            <person name="Fujiwara M."/>
            <person name="Mori M."/>
            <person name="Tomita M."/>
            <person name="Arakawa K."/>
        </authorList>
    </citation>
    <scope>NUCLEOTIDE SEQUENCE [LARGE SCALE GENOMIC DNA]</scope>
</reference>
<dbReference type="Proteomes" id="UP000499080">
    <property type="component" value="Unassembled WGS sequence"/>
</dbReference>
<dbReference type="AlphaFoldDB" id="A0A4Y2CB30"/>
<evidence type="ECO:0000313" key="1">
    <source>
        <dbReference type="EMBL" id="GBM01066.1"/>
    </source>
</evidence>
<dbReference type="EMBL" id="BGPR01000164">
    <property type="protein sequence ID" value="GBM01066.1"/>
    <property type="molecule type" value="Genomic_DNA"/>
</dbReference>
<evidence type="ECO:0000313" key="2">
    <source>
        <dbReference type="Proteomes" id="UP000499080"/>
    </source>
</evidence>
<comment type="caution">
    <text evidence="1">The sequence shown here is derived from an EMBL/GenBank/DDBJ whole genome shotgun (WGS) entry which is preliminary data.</text>
</comment>
<gene>
    <name evidence="1" type="ORF">AVEN_136623_1</name>
</gene>
<protein>
    <submittedName>
        <fullName evidence="1">Uncharacterized protein</fullName>
    </submittedName>
</protein>
<proteinExistence type="predicted"/>
<organism evidence="1 2">
    <name type="scientific">Araneus ventricosus</name>
    <name type="common">Orbweaver spider</name>
    <name type="synonym">Epeira ventricosa</name>
    <dbReference type="NCBI Taxonomy" id="182803"/>
    <lineage>
        <taxon>Eukaryota</taxon>
        <taxon>Metazoa</taxon>
        <taxon>Ecdysozoa</taxon>
        <taxon>Arthropoda</taxon>
        <taxon>Chelicerata</taxon>
        <taxon>Arachnida</taxon>
        <taxon>Araneae</taxon>
        <taxon>Araneomorphae</taxon>
        <taxon>Entelegynae</taxon>
        <taxon>Araneoidea</taxon>
        <taxon>Araneidae</taxon>
        <taxon>Araneus</taxon>
    </lineage>
</organism>
<keyword evidence="2" id="KW-1185">Reference proteome</keyword>
<accession>A0A4Y2CB30</accession>